<reference evidence="3 4" key="1">
    <citation type="journal article" date="2013" name="Genome Biol.">
        <title>The genome sequence of the most widely cultivated cacao type and its use to identify candidate genes regulating pod color.</title>
        <authorList>
            <person name="Motamayor J.C."/>
            <person name="Mockaitis K."/>
            <person name="Schmutz J."/>
            <person name="Haiminen N."/>
            <person name="Iii D.L."/>
            <person name="Cornejo O."/>
            <person name="Findley S.D."/>
            <person name="Zheng P."/>
            <person name="Utro F."/>
            <person name="Royaert S."/>
            <person name="Saski C."/>
            <person name="Jenkins J."/>
            <person name="Podicheti R."/>
            <person name="Zhao M."/>
            <person name="Scheffler B.E."/>
            <person name="Stack J.C."/>
            <person name="Feltus F.A."/>
            <person name="Mustiga G.M."/>
            <person name="Amores F."/>
            <person name="Phillips W."/>
            <person name="Marelli J.P."/>
            <person name="May G.D."/>
            <person name="Shapiro H."/>
            <person name="Ma J."/>
            <person name="Bustamante C.D."/>
            <person name="Schnell R.J."/>
            <person name="Main D."/>
            <person name="Gilbert D."/>
            <person name="Parida L."/>
            <person name="Kuhn D.N."/>
        </authorList>
    </citation>
    <scope>NUCLEOTIDE SEQUENCE [LARGE SCALE GENOMIC DNA]</scope>
    <source>
        <strain evidence="4">cv. Matina 1-6</strain>
    </source>
</reference>
<evidence type="ECO:0000256" key="1">
    <source>
        <dbReference type="SAM" id="MobiDB-lite"/>
    </source>
</evidence>
<name>A0A061FPU2_THECC</name>
<dbReference type="Proteomes" id="UP000026915">
    <property type="component" value="Chromosome 10"/>
</dbReference>
<keyword evidence="2" id="KW-0472">Membrane</keyword>
<keyword evidence="4" id="KW-1185">Reference proteome</keyword>
<organism evidence="3 4">
    <name type="scientific">Theobroma cacao</name>
    <name type="common">Cacao</name>
    <name type="synonym">Cocoa</name>
    <dbReference type="NCBI Taxonomy" id="3641"/>
    <lineage>
        <taxon>Eukaryota</taxon>
        <taxon>Viridiplantae</taxon>
        <taxon>Streptophyta</taxon>
        <taxon>Embryophyta</taxon>
        <taxon>Tracheophyta</taxon>
        <taxon>Spermatophyta</taxon>
        <taxon>Magnoliopsida</taxon>
        <taxon>eudicotyledons</taxon>
        <taxon>Gunneridae</taxon>
        <taxon>Pentapetalae</taxon>
        <taxon>rosids</taxon>
        <taxon>malvids</taxon>
        <taxon>Malvales</taxon>
        <taxon>Malvaceae</taxon>
        <taxon>Byttnerioideae</taxon>
        <taxon>Theobroma</taxon>
    </lineage>
</organism>
<dbReference type="Gramene" id="EOY18933">
    <property type="protein sequence ID" value="EOY18933"/>
    <property type="gene ID" value="TCM_043451"/>
</dbReference>
<evidence type="ECO:0000313" key="3">
    <source>
        <dbReference type="EMBL" id="EOY18933.1"/>
    </source>
</evidence>
<proteinExistence type="predicted"/>
<keyword evidence="2" id="KW-0812">Transmembrane</keyword>
<feature type="compositionally biased region" description="Basic and acidic residues" evidence="1">
    <location>
        <begin position="124"/>
        <end position="144"/>
    </location>
</feature>
<feature type="transmembrane region" description="Helical" evidence="2">
    <location>
        <begin position="16"/>
        <end position="32"/>
    </location>
</feature>
<accession>A0A061FPU2</accession>
<evidence type="ECO:0000256" key="2">
    <source>
        <dbReference type="SAM" id="Phobius"/>
    </source>
</evidence>
<dbReference type="AlphaFoldDB" id="A0A061FPU2"/>
<evidence type="ECO:0000313" key="4">
    <source>
        <dbReference type="Proteomes" id="UP000026915"/>
    </source>
</evidence>
<dbReference type="HOGENOM" id="CLU_1799950_0_0_1"/>
<gene>
    <name evidence="3" type="ORF">TCM_043451</name>
</gene>
<protein>
    <submittedName>
        <fullName evidence="3">Uncharacterized protein</fullName>
    </submittedName>
</protein>
<keyword evidence="2" id="KW-1133">Transmembrane helix</keyword>
<dbReference type="InParanoid" id="A0A061FPU2"/>
<dbReference type="EMBL" id="CM001888">
    <property type="protein sequence ID" value="EOY18933.1"/>
    <property type="molecule type" value="Genomic_DNA"/>
</dbReference>
<sequence>MLSVDTKLQTKNGVKYIYNKIFKIIIIIIIIMKNEKERREVRLAGCGRTLPGTSLTCQTRIFRIWQGSGIAPLMPRDKAMESAPSRAQKSGGIKLGLFAAAVERGRKQAERRYGRELGSLPVGDDLRKEEKGGIFREKGKVPPA</sequence>
<feature type="region of interest" description="Disordered" evidence="1">
    <location>
        <begin position="109"/>
        <end position="144"/>
    </location>
</feature>